<dbReference type="EMBL" id="SOCP01000022">
    <property type="protein sequence ID" value="TDV40726.1"/>
    <property type="molecule type" value="Genomic_DNA"/>
</dbReference>
<name>A0A4R7V032_9PSEU</name>
<feature type="transmembrane region" description="Helical" evidence="1">
    <location>
        <begin position="95"/>
        <end position="116"/>
    </location>
</feature>
<dbReference type="InterPro" id="IPR036691">
    <property type="entry name" value="Endo/exonu/phosph_ase_sf"/>
</dbReference>
<dbReference type="RefSeq" id="WP_133908155.1">
    <property type="nucleotide sequence ID" value="NZ_SOCP01000022.1"/>
</dbReference>
<feature type="transmembrane region" description="Helical" evidence="1">
    <location>
        <begin position="37"/>
        <end position="54"/>
    </location>
</feature>
<dbReference type="Proteomes" id="UP000294927">
    <property type="component" value="Unassembled WGS sequence"/>
</dbReference>
<organism evidence="3 4">
    <name type="scientific">Actinophytocola oryzae</name>
    <dbReference type="NCBI Taxonomy" id="502181"/>
    <lineage>
        <taxon>Bacteria</taxon>
        <taxon>Bacillati</taxon>
        <taxon>Actinomycetota</taxon>
        <taxon>Actinomycetes</taxon>
        <taxon>Pseudonocardiales</taxon>
        <taxon>Pseudonocardiaceae</taxon>
    </lineage>
</organism>
<keyword evidence="1" id="KW-1133">Transmembrane helix</keyword>
<keyword evidence="3" id="KW-0540">Nuclease</keyword>
<evidence type="ECO:0000313" key="3">
    <source>
        <dbReference type="EMBL" id="TDV40726.1"/>
    </source>
</evidence>
<evidence type="ECO:0000313" key="4">
    <source>
        <dbReference type="Proteomes" id="UP000294927"/>
    </source>
</evidence>
<dbReference type="InterPro" id="IPR005135">
    <property type="entry name" value="Endo/exonuclease/phosphatase"/>
</dbReference>
<keyword evidence="3" id="KW-0378">Hydrolase</keyword>
<dbReference type="SUPFAM" id="SSF56219">
    <property type="entry name" value="DNase I-like"/>
    <property type="match status" value="1"/>
</dbReference>
<feature type="domain" description="Endonuclease/exonuclease/phosphatase" evidence="2">
    <location>
        <begin position="132"/>
        <end position="336"/>
    </location>
</feature>
<dbReference type="Pfam" id="PF03372">
    <property type="entry name" value="Exo_endo_phos"/>
    <property type="match status" value="1"/>
</dbReference>
<dbReference type="Gene3D" id="3.60.10.10">
    <property type="entry name" value="Endonuclease/exonuclease/phosphatase"/>
    <property type="match status" value="1"/>
</dbReference>
<accession>A0A4R7V032</accession>
<protein>
    <submittedName>
        <fullName evidence="3">Endonuclease/exonuclease/phosphatase (EEP) superfamily protein YafD</fullName>
    </submittedName>
</protein>
<proteinExistence type="predicted"/>
<keyword evidence="3" id="KW-0255">Endonuclease</keyword>
<dbReference type="GO" id="GO:0004527">
    <property type="term" value="F:exonuclease activity"/>
    <property type="evidence" value="ECO:0007669"/>
    <property type="project" value="UniProtKB-KW"/>
</dbReference>
<comment type="caution">
    <text evidence="3">The sequence shown here is derived from an EMBL/GenBank/DDBJ whole genome shotgun (WGS) entry which is preliminary data.</text>
</comment>
<dbReference type="OrthoDB" id="2340043at2"/>
<evidence type="ECO:0000256" key="1">
    <source>
        <dbReference type="SAM" id="Phobius"/>
    </source>
</evidence>
<dbReference type="AlphaFoldDB" id="A0A4R7V032"/>
<keyword evidence="1" id="KW-0472">Membrane</keyword>
<gene>
    <name evidence="3" type="ORF">CLV71_122116</name>
</gene>
<evidence type="ECO:0000259" key="2">
    <source>
        <dbReference type="Pfam" id="PF03372"/>
    </source>
</evidence>
<keyword evidence="1" id="KW-0812">Transmembrane</keyword>
<keyword evidence="4" id="KW-1185">Reference proteome</keyword>
<sequence>MVRWTEAPDEYTHDLADPNDDDFDVDHPARRRRSRTVTFLLVLAALVFLAYGVARVLSVDDLVDNALLVDAMALTPYVVAGSLLLALVSLVLRRLLALVVLVLALSLSALLGPRYFSEEQPEATGPHLRIMAANLYLGHADARTIVNLVRQQQVDVLTMPELTPAEVSALDSAGLSELLPYRVFDARPGGDGNGIAANVPLRRVVPMSETVLSQPSALVDLPGRDDVQLTAVHIQPPLSYQDVRTWRSELAQLPRVEPNDHIRILAGDFNATFDHAAFRNIVDRGYADAAEETGKGLDTTWSSLPTGPPLTIDHIVADGQCAISSYAVYDLPGSDHNAIIAEVVLP</sequence>
<feature type="transmembrane region" description="Helical" evidence="1">
    <location>
        <begin position="66"/>
        <end position="88"/>
    </location>
</feature>
<reference evidence="3 4" key="1">
    <citation type="submission" date="2019-03" db="EMBL/GenBank/DDBJ databases">
        <title>Genomic Encyclopedia of Archaeal and Bacterial Type Strains, Phase II (KMG-II): from individual species to whole genera.</title>
        <authorList>
            <person name="Goeker M."/>
        </authorList>
    </citation>
    <scope>NUCLEOTIDE SEQUENCE [LARGE SCALE GENOMIC DNA]</scope>
    <source>
        <strain evidence="3 4">DSM 45499</strain>
    </source>
</reference>
<keyword evidence="3" id="KW-0269">Exonuclease</keyword>
<dbReference type="GO" id="GO:0004519">
    <property type="term" value="F:endonuclease activity"/>
    <property type="evidence" value="ECO:0007669"/>
    <property type="project" value="UniProtKB-KW"/>
</dbReference>